<evidence type="ECO:0000313" key="3">
    <source>
        <dbReference type="Proteomes" id="UP001198163"/>
    </source>
</evidence>
<sequence>MGRVRVPIIGNAAARDENQGKRRTPSPGSTMNAKDRFVPPFLKKAQKPLWKRLNLCGRVENSAGASNMALSWILKASRTALSRFRFFALLQRKAFVYFAEAMPYSTPYYGTGQGLARISTKYTRTCE</sequence>
<comment type="caution">
    <text evidence="2">The sequence shown here is derived from an EMBL/GenBank/DDBJ whole genome shotgun (WGS) entry which is preliminary data.</text>
</comment>
<protein>
    <submittedName>
        <fullName evidence="2">Uncharacterized protein</fullName>
    </submittedName>
</protein>
<dbReference type="AlphaFoldDB" id="A0AAE3EIC1"/>
<dbReference type="EMBL" id="JAINWA010000001">
    <property type="protein sequence ID" value="MCD1654068.1"/>
    <property type="molecule type" value="Genomic_DNA"/>
</dbReference>
<evidence type="ECO:0000256" key="1">
    <source>
        <dbReference type="SAM" id="MobiDB-lite"/>
    </source>
</evidence>
<feature type="region of interest" description="Disordered" evidence="1">
    <location>
        <begin position="1"/>
        <end position="35"/>
    </location>
</feature>
<accession>A0AAE3EIC1</accession>
<organism evidence="2 3">
    <name type="scientific">Teretinema zuelzerae</name>
    <dbReference type="NCBI Taxonomy" id="156"/>
    <lineage>
        <taxon>Bacteria</taxon>
        <taxon>Pseudomonadati</taxon>
        <taxon>Spirochaetota</taxon>
        <taxon>Spirochaetia</taxon>
        <taxon>Spirochaetales</taxon>
        <taxon>Treponemataceae</taxon>
        <taxon>Teretinema</taxon>
    </lineage>
</organism>
<keyword evidence="3" id="KW-1185">Reference proteome</keyword>
<gene>
    <name evidence="2" type="ORF">K7J14_05060</name>
</gene>
<reference evidence="2" key="1">
    <citation type="submission" date="2021-08" db="EMBL/GenBank/DDBJ databases">
        <title>Comparative analyses of Brucepasteria parasyntrophica and Teretinema zuelzerae.</title>
        <authorList>
            <person name="Song Y."/>
            <person name="Brune A."/>
        </authorList>
    </citation>
    <scope>NUCLEOTIDE SEQUENCE</scope>
    <source>
        <strain evidence="2">DSM 1903</strain>
    </source>
</reference>
<evidence type="ECO:0000313" key="2">
    <source>
        <dbReference type="EMBL" id="MCD1654068.1"/>
    </source>
</evidence>
<dbReference type="RefSeq" id="WP_230753911.1">
    <property type="nucleotide sequence ID" value="NZ_JAINWA010000001.1"/>
</dbReference>
<name>A0AAE3EIC1_9SPIR</name>
<proteinExistence type="predicted"/>
<dbReference type="Proteomes" id="UP001198163">
    <property type="component" value="Unassembled WGS sequence"/>
</dbReference>